<accession>A0ABR1EQY2</accession>
<evidence type="ECO:0000313" key="1">
    <source>
        <dbReference type="EMBL" id="KAK6764291.1"/>
    </source>
</evidence>
<dbReference type="EMBL" id="JAVFWL010000006">
    <property type="protein sequence ID" value="KAK6764291.1"/>
    <property type="molecule type" value="Genomic_DNA"/>
</dbReference>
<comment type="caution">
    <text evidence="1">The sequence shown here is derived from an EMBL/GenBank/DDBJ whole genome shotgun (WGS) entry which is preliminary data.</text>
</comment>
<name>A0ABR1EQY2_NECAM</name>
<gene>
    <name evidence="1" type="primary">Necator_chrX.g24730</name>
    <name evidence="1" type="ORF">RB195_024565</name>
</gene>
<keyword evidence="2" id="KW-1185">Reference proteome</keyword>
<proteinExistence type="predicted"/>
<reference evidence="1 2" key="1">
    <citation type="submission" date="2023-08" db="EMBL/GenBank/DDBJ databases">
        <title>A Necator americanus chromosomal reference genome.</title>
        <authorList>
            <person name="Ilik V."/>
            <person name="Petrzelkova K.J."/>
            <person name="Pardy F."/>
            <person name="Fuh T."/>
            <person name="Niatou-Singa F.S."/>
            <person name="Gouil Q."/>
            <person name="Baker L."/>
            <person name="Ritchie M.E."/>
            <person name="Jex A.R."/>
            <person name="Gazzola D."/>
            <person name="Li H."/>
            <person name="Toshio Fujiwara R."/>
            <person name="Zhan B."/>
            <person name="Aroian R.V."/>
            <person name="Pafco B."/>
            <person name="Schwarz E.M."/>
        </authorList>
    </citation>
    <scope>NUCLEOTIDE SEQUENCE [LARGE SCALE GENOMIC DNA]</scope>
    <source>
        <strain evidence="1 2">Aroian</strain>
        <tissue evidence="1">Whole animal</tissue>
    </source>
</reference>
<sequence length="110" mass="12771">MTRGKGQYLAQPSEVVMEKRLRFSGHVMGRPSDHLAQVVLTMLPNPNWKRTSGRKRKLWSEVVKEDLRRLGVDRRCERNIWTVTWSSRPLPGENGILGNYSPLNRRTLLC</sequence>
<evidence type="ECO:0000313" key="2">
    <source>
        <dbReference type="Proteomes" id="UP001303046"/>
    </source>
</evidence>
<protein>
    <submittedName>
        <fullName evidence="1">Uncharacterized protein</fullName>
    </submittedName>
</protein>
<dbReference type="Proteomes" id="UP001303046">
    <property type="component" value="Unassembled WGS sequence"/>
</dbReference>
<organism evidence="1 2">
    <name type="scientific">Necator americanus</name>
    <name type="common">Human hookworm</name>
    <dbReference type="NCBI Taxonomy" id="51031"/>
    <lineage>
        <taxon>Eukaryota</taxon>
        <taxon>Metazoa</taxon>
        <taxon>Ecdysozoa</taxon>
        <taxon>Nematoda</taxon>
        <taxon>Chromadorea</taxon>
        <taxon>Rhabditida</taxon>
        <taxon>Rhabditina</taxon>
        <taxon>Rhabditomorpha</taxon>
        <taxon>Strongyloidea</taxon>
        <taxon>Ancylostomatidae</taxon>
        <taxon>Bunostominae</taxon>
        <taxon>Necator</taxon>
    </lineage>
</organism>